<feature type="region of interest" description="Disordered" evidence="1">
    <location>
        <begin position="121"/>
        <end position="141"/>
    </location>
</feature>
<comment type="caution">
    <text evidence="2">The sequence shown here is derived from an EMBL/GenBank/DDBJ whole genome shotgun (WGS) entry which is preliminary data.</text>
</comment>
<feature type="compositionally biased region" description="Basic residues" evidence="1">
    <location>
        <begin position="1"/>
        <end position="12"/>
    </location>
</feature>
<proteinExistence type="predicted"/>
<name>A0A8T1WH98_9STRA</name>
<keyword evidence="3" id="KW-1185">Reference proteome</keyword>
<dbReference type="AlphaFoldDB" id="A0A8T1WH98"/>
<sequence>MRRPKRTTRTPRLRWMASASSSDPSPMERLMSWLERHGEEYRTSKRKIDMLEQLGEEMATSGIYGLTVSSIRSQLLRLKNGVQMKAEGGKCTMTDVNRYYDRLLALLFDDEERAQMRERAAAARADEETASPRMSRRTRTRSQPIVPRGVVNTVPEGTVEGAIEARGTILQPIGPDTTEIHRRFELLSARQKLQQQGVDPDTIDSLLPLPL</sequence>
<evidence type="ECO:0000313" key="3">
    <source>
        <dbReference type="Proteomes" id="UP000694044"/>
    </source>
</evidence>
<evidence type="ECO:0000256" key="1">
    <source>
        <dbReference type="SAM" id="MobiDB-lite"/>
    </source>
</evidence>
<dbReference type="OrthoDB" id="121367at2759"/>
<dbReference type="Proteomes" id="UP000694044">
    <property type="component" value="Unassembled WGS sequence"/>
</dbReference>
<evidence type="ECO:0000313" key="2">
    <source>
        <dbReference type="EMBL" id="KAG7392605.1"/>
    </source>
</evidence>
<organism evidence="2 3">
    <name type="scientific">Phytophthora pseudosyringae</name>
    <dbReference type="NCBI Taxonomy" id="221518"/>
    <lineage>
        <taxon>Eukaryota</taxon>
        <taxon>Sar</taxon>
        <taxon>Stramenopiles</taxon>
        <taxon>Oomycota</taxon>
        <taxon>Peronosporomycetes</taxon>
        <taxon>Peronosporales</taxon>
        <taxon>Peronosporaceae</taxon>
        <taxon>Phytophthora</taxon>
    </lineage>
</organism>
<reference evidence="2" key="1">
    <citation type="submission" date="2021-02" db="EMBL/GenBank/DDBJ databases">
        <authorList>
            <person name="Palmer J.M."/>
        </authorList>
    </citation>
    <scope>NUCLEOTIDE SEQUENCE</scope>
    <source>
        <strain evidence="2">SCRP734</strain>
    </source>
</reference>
<feature type="region of interest" description="Disordered" evidence="1">
    <location>
        <begin position="1"/>
        <end position="26"/>
    </location>
</feature>
<protein>
    <submittedName>
        <fullName evidence="2">Uncharacterized protein</fullName>
    </submittedName>
</protein>
<dbReference type="EMBL" id="JAGDFM010000009">
    <property type="protein sequence ID" value="KAG7392605.1"/>
    <property type="molecule type" value="Genomic_DNA"/>
</dbReference>
<accession>A0A8T1WH98</accession>
<feature type="compositionally biased region" description="Low complexity" evidence="1">
    <location>
        <begin position="13"/>
        <end position="26"/>
    </location>
</feature>
<gene>
    <name evidence="2" type="ORF">PHYPSEUDO_014993</name>
</gene>